<dbReference type="EMBL" id="JBBMEW010000029">
    <property type="protein sequence ID" value="MEQ2529158.1"/>
    <property type="molecule type" value="Genomic_DNA"/>
</dbReference>
<accession>A0ACC6SGJ5</accession>
<reference evidence="1" key="1">
    <citation type="submission" date="2024-03" db="EMBL/GenBank/DDBJ databases">
        <title>Human intestinal bacterial collection.</title>
        <authorList>
            <person name="Pauvert C."/>
            <person name="Hitch T.C.A."/>
            <person name="Clavel T."/>
        </authorList>
    </citation>
    <scope>NUCLEOTIDE SEQUENCE</scope>
    <source>
        <strain evidence="1">CLA-AA-H227</strain>
    </source>
</reference>
<name>A0ACC6SGJ5_9BACI</name>
<proteinExistence type="predicted"/>
<organism evidence="1 2">
    <name type="scientific">Robertmurraya yapensis</name>
    <name type="common">ex Hitch et al 2024</name>
    <dbReference type="NCBI Taxonomy" id="3133160"/>
    <lineage>
        <taxon>Bacteria</taxon>
        <taxon>Bacillati</taxon>
        <taxon>Bacillota</taxon>
        <taxon>Bacilli</taxon>
        <taxon>Bacillales</taxon>
        <taxon>Bacillaceae</taxon>
        <taxon>Robertmurraya</taxon>
    </lineage>
</organism>
<evidence type="ECO:0000313" key="1">
    <source>
        <dbReference type="EMBL" id="MEQ2529158.1"/>
    </source>
</evidence>
<keyword evidence="2" id="KW-1185">Reference proteome</keyword>
<protein>
    <submittedName>
        <fullName evidence="1">Uncharacterized protein</fullName>
    </submittedName>
</protein>
<dbReference type="Proteomes" id="UP001439875">
    <property type="component" value="Unassembled WGS sequence"/>
</dbReference>
<comment type="caution">
    <text evidence="1">The sequence shown here is derived from an EMBL/GenBank/DDBJ whole genome shotgun (WGS) entry which is preliminary data.</text>
</comment>
<evidence type="ECO:0000313" key="2">
    <source>
        <dbReference type="Proteomes" id="UP001439875"/>
    </source>
</evidence>
<gene>
    <name evidence="1" type="ORF">WMO40_21015</name>
</gene>
<sequence>MYMFARLLSKKKENVFTNLLMDIPVNHYYYMKYNKKKIGSCIPHKDISEIFGRTKDLQTNLLYGRTSKFLFIARGEEMITHILKNGSVPVLRHPAILIQLPIDSENLLRKRISYFKKHDKSLISFE</sequence>